<dbReference type="PANTHER" id="PTHR23303">
    <property type="entry name" value="CARBOXYPEPTIDASE REGULATORY REGION-CONTAINING"/>
    <property type="match status" value="1"/>
</dbReference>
<comment type="function">
    <text evidence="8">Component of the multi-pass translocon (MPT) complex that mediates insertion of multi-pass membrane proteins into the lipid bilayer of membranes. The MPT complex takes over after the SEC61 complex: following membrane insertion of the first few transmembrane segments of proteins by the SEC61 complex, the MPT complex occludes the lateral gate of the SEC61 complex to promote insertion of subsequent transmembrane regions.</text>
</comment>
<dbReference type="EnsemblMetazoa" id="XM_030977562">
    <property type="protein sequence ID" value="XP_030833422"/>
    <property type="gene ID" value="LOC591794"/>
</dbReference>
<dbReference type="FunCoup" id="A0A7M7N9R7">
    <property type="interactions" value="1534"/>
</dbReference>
<feature type="transmembrane region" description="Helical" evidence="10">
    <location>
        <begin position="1132"/>
        <end position="1156"/>
    </location>
</feature>
<accession>A0A7M7N9R7</accession>
<dbReference type="InterPro" id="IPR051417">
    <property type="entry name" value="SDr/BOS_complex"/>
</dbReference>
<dbReference type="Pfam" id="PF23141">
    <property type="entry name" value="Ig_NOMO"/>
    <property type="match status" value="1"/>
</dbReference>
<dbReference type="Pfam" id="PF22902">
    <property type="entry name" value="NOMO1-like_9th"/>
    <property type="match status" value="1"/>
</dbReference>
<feature type="compositionally biased region" description="Basic residues" evidence="9">
    <location>
        <begin position="1186"/>
        <end position="1195"/>
    </location>
</feature>
<keyword evidence="6 10" id="KW-0472">Membrane</keyword>
<evidence type="ECO:0000259" key="14">
    <source>
        <dbReference type="Pfam" id="PF22904"/>
    </source>
</evidence>
<feature type="domain" description="NOMO C-terminal transthyretin-like" evidence="16">
    <location>
        <begin position="1025"/>
        <end position="1118"/>
    </location>
</feature>
<evidence type="ECO:0000313" key="21">
    <source>
        <dbReference type="Proteomes" id="UP000007110"/>
    </source>
</evidence>
<keyword evidence="7" id="KW-0325">Glycoprotein</keyword>
<dbReference type="SUPFAM" id="SSF49452">
    <property type="entry name" value="Starch-binding domain-like"/>
    <property type="match status" value="3"/>
</dbReference>
<evidence type="ECO:0000256" key="2">
    <source>
        <dbReference type="ARBA" id="ARBA00022692"/>
    </source>
</evidence>
<name>A0A7M7N9R7_STRPU</name>
<evidence type="ECO:0000256" key="7">
    <source>
        <dbReference type="ARBA" id="ARBA00023180"/>
    </source>
</evidence>
<evidence type="ECO:0000256" key="11">
    <source>
        <dbReference type="SAM" id="SignalP"/>
    </source>
</evidence>
<dbReference type="InterPro" id="IPR056187">
    <property type="entry name" value="NOMO_8th"/>
</dbReference>
<dbReference type="InterPro" id="IPR056191">
    <property type="entry name" value="NOMO_12th"/>
</dbReference>
<evidence type="ECO:0000256" key="3">
    <source>
        <dbReference type="ARBA" id="ARBA00022729"/>
    </source>
</evidence>
<dbReference type="InParanoid" id="A0A7M7N9R7"/>
<dbReference type="InterPro" id="IPR056190">
    <property type="entry name" value="NOMO_5th"/>
</dbReference>
<evidence type="ECO:0000256" key="9">
    <source>
        <dbReference type="SAM" id="MobiDB-lite"/>
    </source>
</evidence>
<dbReference type="InterPro" id="IPR056189">
    <property type="entry name" value="NOMO_3rd"/>
</dbReference>
<dbReference type="GeneID" id="591794"/>
<organism evidence="20 21">
    <name type="scientific">Strongylocentrotus purpuratus</name>
    <name type="common">Purple sea urchin</name>
    <dbReference type="NCBI Taxonomy" id="7668"/>
    <lineage>
        <taxon>Eukaryota</taxon>
        <taxon>Metazoa</taxon>
        <taxon>Echinodermata</taxon>
        <taxon>Eleutherozoa</taxon>
        <taxon>Echinozoa</taxon>
        <taxon>Echinoidea</taxon>
        <taxon>Euechinoidea</taxon>
        <taxon>Echinacea</taxon>
        <taxon>Camarodonta</taxon>
        <taxon>Echinidea</taxon>
        <taxon>Strongylocentrotidae</taxon>
        <taxon>Strongylocentrotus</taxon>
    </lineage>
</organism>
<dbReference type="Proteomes" id="UP000007110">
    <property type="component" value="Unassembled WGS sequence"/>
</dbReference>
<feature type="domain" description="NOMO-like ninth beta-sandwich" evidence="13">
    <location>
        <begin position="766"/>
        <end position="843"/>
    </location>
</feature>
<dbReference type="Pfam" id="PF23660">
    <property type="entry name" value="NOMO_8th"/>
    <property type="match status" value="1"/>
</dbReference>
<keyword evidence="4" id="KW-0256">Endoplasmic reticulum</keyword>
<dbReference type="Pfam" id="PF23193">
    <property type="entry name" value="NOMO_3rd"/>
    <property type="match status" value="1"/>
</dbReference>
<sequence>MTLLARFVPFLCAILALGASLVHAEDFLTCGGFIKSEIQINFARIEVKLYTKQGALKYQTDCAPNNGYFMIPVYDRGDFVLKLEPPSGWSFEPTSVDLKIDGESDPCSQGKDINFFFKGYTVSGKVVSKGKADGPEGVLISVKPKDKDAVAIETRTKTGGVYNIPNVLPGDFIITASHPTWTFQKASITHTVTKDTATVDSPIIVSGYDVRGKVMSEGEPIKNVFFILFSDTVKPEDVAGCQKSVVNGYQSEGKSPLCHVQSDVDGQFVFPSLGSGVYRVVPFYMGEHTTFDVVPSSLQFTVEHNTIQLPTVFQVAGFSISGRVLSATGGKGVEGAKVKVQGKPEVTTRSDGTFRMEKIKSGTYTLKASKEHLTFDPLNVKVTPNTPKLPDIVASKFSVCGRVETSAGGQRKVSLTKEGSKQPEIATTDKDGAFCFSAAPGAYVMEPMMSEVEQAAGLRINPESQKVTVSSSPVLDINFSQFKATLRGSIKCLDVCGTLQLMVESKDGRGFKKPVPVSQQTKQAAFIIKDILPGKYSISVVQTSWCWSKSSLDVEVVDQDIGGLEFQQSGYVLHCHVSHPIELVYSLDPSASYKGSFTLNKGVNQFCLEKPGSYKLTPKSCHQFEKSEYTFQTSAPNMLTLTALKHQIHAEIRTTQPVLDITVSISSGGKLEQTVKLGPLKSRQQLEQESKPPAKKSVNETAEKKPTPSPSGPQVYDVSHWAGNGEVLEIAPSSGEFLFYPSTVKVTVESGEKCPGVVAEFEGRPGVFITGQVTPPLSGVKVTITPTNPAEGSTDGAITQMTDNKGQYRVGPLPDTSEYEVEASLDGYIMSQEEGKLGYFRAFKLGKIRIEVTDGENSPLSGVLLSLSGGNFRSNNLTKDDGILTFGDLGPDTYFLRALMKEFEFDPSTQMIEVSEGSAVDIKVKGRRVAFSCFGSVTSLNGEPEPGIAVEAHSEESCGQVVEEGVSDEEGNFRIRGLQPNCDYKIKLKDCESNGHIERASPPTQTVAIGQKVIKDLRIIVFRHLNQFDIGGNIVTPHEYLTSLKVSLYSEEDPETPIHTLPLDMGSFFQFSSVPNDGRRYMIKLESTLPRSKYDYTLPEASFTSTGYQKHVTLPFNPQKRALEQEVMQGSYFALPLVVALIAVGVNHAKIMPFILQFRQNMRGLQSSGPTSRSETVNFDADLSRQRKKVKPRKT</sequence>
<dbReference type="FunFam" id="2.60.40.1120:FF:000001">
    <property type="entry name" value="Nodal modulator 1"/>
    <property type="match status" value="1"/>
</dbReference>
<keyword evidence="21" id="KW-1185">Reference proteome</keyword>
<dbReference type="GO" id="GO:0030246">
    <property type="term" value="F:carbohydrate binding"/>
    <property type="evidence" value="ECO:0007669"/>
    <property type="project" value="InterPro"/>
</dbReference>
<reference evidence="21" key="1">
    <citation type="submission" date="2015-02" db="EMBL/GenBank/DDBJ databases">
        <title>Genome sequencing for Strongylocentrotus purpuratus.</title>
        <authorList>
            <person name="Murali S."/>
            <person name="Liu Y."/>
            <person name="Vee V."/>
            <person name="English A."/>
            <person name="Wang M."/>
            <person name="Skinner E."/>
            <person name="Han Y."/>
            <person name="Muzny D.M."/>
            <person name="Worley K.C."/>
            <person name="Gibbs R.A."/>
        </authorList>
    </citation>
    <scope>NUCLEOTIDE SEQUENCE</scope>
</reference>
<dbReference type="InterPro" id="IPR055073">
    <property type="entry name" value="NOMO1-like_9th"/>
</dbReference>
<feature type="compositionally biased region" description="Polar residues" evidence="9">
    <location>
        <begin position="1165"/>
        <end position="1177"/>
    </location>
</feature>
<dbReference type="Pfam" id="PF22904">
    <property type="entry name" value="NOMO1-like_2nd"/>
    <property type="match status" value="2"/>
</dbReference>
<feature type="domain" description="NOMO second beta-sandwich" evidence="14">
    <location>
        <begin position="316"/>
        <end position="383"/>
    </location>
</feature>
<evidence type="ECO:0000256" key="6">
    <source>
        <dbReference type="ARBA" id="ARBA00023136"/>
    </source>
</evidence>
<evidence type="ECO:0000259" key="12">
    <source>
        <dbReference type="Pfam" id="PF22898"/>
    </source>
</evidence>
<evidence type="ECO:0000259" key="13">
    <source>
        <dbReference type="Pfam" id="PF22902"/>
    </source>
</evidence>
<dbReference type="GO" id="GO:0005789">
    <property type="term" value="C:endoplasmic reticulum membrane"/>
    <property type="evidence" value="ECO:0000318"/>
    <property type="project" value="GO_Central"/>
</dbReference>
<feature type="domain" description="NOMO-like N-terminal beta-sandwich" evidence="12">
    <location>
        <begin position="31"/>
        <end position="115"/>
    </location>
</feature>
<evidence type="ECO:0008006" key="22">
    <source>
        <dbReference type="Google" id="ProtNLM"/>
    </source>
</evidence>
<feature type="signal peptide" evidence="11">
    <location>
        <begin position="1"/>
        <end position="24"/>
    </location>
</feature>
<dbReference type="InterPro" id="IPR056319">
    <property type="entry name" value="NOMO_7th"/>
</dbReference>
<dbReference type="Pfam" id="PF22898">
    <property type="entry name" value="NOMO1-like_1st"/>
    <property type="match status" value="1"/>
</dbReference>
<keyword evidence="3 11" id="KW-0732">Signal</keyword>
<keyword evidence="2 10" id="KW-0812">Transmembrane</keyword>
<dbReference type="InterPro" id="IPR013784">
    <property type="entry name" value="Carb-bd-like_fold"/>
</dbReference>
<dbReference type="GO" id="GO:0160063">
    <property type="term" value="P:multi-pass transmembrane protein insertion into ER membrane"/>
    <property type="evidence" value="ECO:0007669"/>
    <property type="project" value="UniProtKB-ARBA"/>
</dbReference>
<evidence type="ECO:0000259" key="16">
    <source>
        <dbReference type="Pfam" id="PF23192"/>
    </source>
</evidence>
<dbReference type="OMA" id="FVFKGFG"/>
<evidence type="ECO:0000256" key="8">
    <source>
        <dbReference type="ARBA" id="ARBA00056484"/>
    </source>
</evidence>
<dbReference type="KEGG" id="spu:591794"/>
<dbReference type="RefSeq" id="XP_030833422.1">
    <property type="nucleotide sequence ID" value="XM_030977562.1"/>
</dbReference>
<evidence type="ECO:0000259" key="19">
    <source>
        <dbReference type="Pfam" id="PF23660"/>
    </source>
</evidence>
<dbReference type="AlphaFoldDB" id="A0A7M7N9R7"/>
<feature type="compositionally biased region" description="Basic and acidic residues" evidence="9">
    <location>
        <begin position="684"/>
        <end position="706"/>
    </location>
</feature>
<dbReference type="InterPro" id="IPR055075">
    <property type="entry name" value="NOMO-like_N"/>
</dbReference>
<feature type="domain" description="NOMO second beta-sandwich" evidence="14">
    <location>
        <begin position="117"/>
        <end position="206"/>
    </location>
</feature>
<evidence type="ECO:0000256" key="4">
    <source>
        <dbReference type="ARBA" id="ARBA00022824"/>
    </source>
</evidence>
<evidence type="ECO:0000256" key="1">
    <source>
        <dbReference type="ARBA" id="ARBA00004115"/>
    </source>
</evidence>
<dbReference type="Pfam" id="PF23192">
    <property type="entry name" value="NOMO_12th"/>
    <property type="match status" value="1"/>
</dbReference>
<dbReference type="OrthoDB" id="10263633at2759"/>
<keyword evidence="5 10" id="KW-1133">Transmembrane helix</keyword>
<feature type="region of interest" description="Disordered" evidence="9">
    <location>
        <begin position="1165"/>
        <end position="1195"/>
    </location>
</feature>
<dbReference type="Gene3D" id="2.60.40.1120">
    <property type="entry name" value="Carboxypeptidase-like, regulatory domain"/>
    <property type="match status" value="2"/>
</dbReference>
<feature type="region of interest" description="Disordered" evidence="9">
    <location>
        <begin position="674"/>
        <end position="717"/>
    </location>
</feature>
<evidence type="ECO:0000256" key="5">
    <source>
        <dbReference type="ARBA" id="ARBA00022989"/>
    </source>
</evidence>
<dbReference type="Pfam" id="PF23194">
    <property type="entry name" value="NOMO_5th"/>
    <property type="match status" value="1"/>
</dbReference>
<dbReference type="InterPro" id="IPR055074">
    <property type="entry name" value="NOMO1-3_2nd"/>
</dbReference>
<feature type="domain" description="NOMO third transthyretin-like" evidence="17">
    <location>
        <begin position="210"/>
        <end position="315"/>
    </location>
</feature>
<dbReference type="GO" id="GO:0160064">
    <property type="term" value="C:multi-pass translocon complex"/>
    <property type="evidence" value="ECO:0007669"/>
    <property type="project" value="UniProtKB-ARBA"/>
</dbReference>
<evidence type="ECO:0000259" key="15">
    <source>
        <dbReference type="Pfam" id="PF23141"/>
    </source>
</evidence>
<feature type="domain" description="NOMO eighth prealbumin-like" evidence="19">
    <location>
        <begin position="709"/>
        <end position="764"/>
    </location>
</feature>
<feature type="chain" id="PRO_5029849376" description="Nodal modulator 1" evidence="11">
    <location>
        <begin position="25"/>
        <end position="1195"/>
    </location>
</feature>
<dbReference type="PANTHER" id="PTHR23303:SF14">
    <property type="entry name" value="BOS COMPLEX SUBUNIT NOMO1-RELATED"/>
    <property type="match status" value="1"/>
</dbReference>
<feature type="domain" description="NOMO fifth transthyretin-like" evidence="18">
    <location>
        <begin position="398"/>
        <end position="479"/>
    </location>
</feature>
<reference evidence="20" key="2">
    <citation type="submission" date="2021-01" db="UniProtKB">
        <authorList>
            <consortium name="EnsemblMetazoa"/>
        </authorList>
    </citation>
    <scope>IDENTIFICATION</scope>
</reference>
<protein>
    <recommendedName>
        <fullName evidence="22">Nodal modulator 1</fullName>
    </recommendedName>
</protein>
<evidence type="ECO:0000259" key="17">
    <source>
        <dbReference type="Pfam" id="PF23193"/>
    </source>
</evidence>
<evidence type="ECO:0000259" key="18">
    <source>
        <dbReference type="Pfam" id="PF23194"/>
    </source>
</evidence>
<feature type="domain" description="NOMO seventh transthyretin-like" evidence="15">
    <location>
        <begin position="573"/>
        <end position="645"/>
    </location>
</feature>
<evidence type="ECO:0000256" key="10">
    <source>
        <dbReference type="SAM" id="Phobius"/>
    </source>
</evidence>
<proteinExistence type="predicted"/>
<evidence type="ECO:0000313" key="20">
    <source>
        <dbReference type="EnsemblMetazoa" id="XP_030833422"/>
    </source>
</evidence>
<comment type="subcellular location">
    <subcellularLocation>
        <location evidence="1">Endoplasmic reticulum membrane</location>
        <topology evidence="1">Single-pass type I membrane protein</topology>
    </subcellularLocation>
</comment>
<dbReference type="GO" id="GO:0043022">
    <property type="term" value="F:ribosome binding"/>
    <property type="evidence" value="ECO:0007669"/>
    <property type="project" value="UniProtKB-ARBA"/>
</dbReference>